<dbReference type="OrthoDB" id="2148418at2759"/>
<reference evidence="4" key="2">
    <citation type="submission" date="2025-08" db="UniProtKB">
        <authorList>
            <consortium name="RefSeq"/>
        </authorList>
    </citation>
    <scope>IDENTIFICATION</scope>
    <source>
        <tissue evidence="4">Young leaves</tissue>
    </source>
</reference>
<feature type="region of interest" description="Disordered" evidence="1">
    <location>
        <begin position="117"/>
        <end position="155"/>
    </location>
</feature>
<accession>A0A8B8KUN8</accession>
<dbReference type="SMART" id="SM01227">
    <property type="entry name" value="GCK"/>
    <property type="match status" value="1"/>
</dbReference>
<evidence type="ECO:0000259" key="2">
    <source>
        <dbReference type="SMART" id="SM01227"/>
    </source>
</evidence>
<feature type="domain" description="GCK" evidence="2">
    <location>
        <begin position="45"/>
        <end position="119"/>
    </location>
</feature>
<organism evidence="3 4">
    <name type="scientific">Abrus precatorius</name>
    <name type="common">Indian licorice</name>
    <name type="synonym">Glycine abrus</name>
    <dbReference type="NCBI Taxonomy" id="3816"/>
    <lineage>
        <taxon>Eukaryota</taxon>
        <taxon>Viridiplantae</taxon>
        <taxon>Streptophyta</taxon>
        <taxon>Embryophyta</taxon>
        <taxon>Tracheophyta</taxon>
        <taxon>Spermatophyta</taxon>
        <taxon>Magnoliopsida</taxon>
        <taxon>eudicotyledons</taxon>
        <taxon>Gunneridae</taxon>
        <taxon>Pentapetalae</taxon>
        <taxon>rosids</taxon>
        <taxon>fabids</taxon>
        <taxon>Fabales</taxon>
        <taxon>Fabaceae</taxon>
        <taxon>Papilionoideae</taxon>
        <taxon>50 kb inversion clade</taxon>
        <taxon>NPAAA clade</taxon>
        <taxon>indigoferoid/millettioid clade</taxon>
        <taxon>Abreae</taxon>
        <taxon>Abrus</taxon>
    </lineage>
</organism>
<name>A0A8B8KUN8_ABRPR</name>
<feature type="compositionally biased region" description="Acidic residues" evidence="1">
    <location>
        <begin position="34"/>
        <end position="43"/>
    </location>
</feature>
<dbReference type="Pfam" id="PF07802">
    <property type="entry name" value="GCK"/>
    <property type="match status" value="1"/>
</dbReference>
<gene>
    <name evidence="4" type="primary">LOC113859024</name>
</gene>
<dbReference type="PANTHER" id="PTHR34357:SF2">
    <property type="entry name" value="F26F24.3-RELATED"/>
    <property type="match status" value="1"/>
</dbReference>
<evidence type="ECO:0000313" key="4">
    <source>
        <dbReference type="RefSeq" id="XP_027347641.1"/>
    </source>
</evidence>
<evidence type="ECO:0000313" key="3">
    <source>
        <dbReference type="Proteomes" id="UP000694853"/>
    </source>
</evidence>
<feature type="compositionally biased region" description="Low complexity" evidence="1">
    <location>
        <begin position="145"/>
        <end position="155"/>
    </location>
</feature>
<dbReference type="PANTHER" id="PTHR34357">
    <property type="entry name" value="F7A19.14 PROTEIN-RELATED"/>
    <property type="match status" value="1"/>
</dbReference>
<dbReference type="KEGG" id="aprc:113859024"/>
<reference evidence="3" key="1">
    <citation type="journal article" date="2019" name="Toxins">
        <title>Detection of Abrin-Like and Prepropulchellin-Like Toxin Genes and Transcripts Using Whole Genome Sequencing and Full-Length Transcript Sequencing of Abrus precatorius.</title>
        <authorList>
            <person name="Hovde B.T."/>
            <person name="Daligault H.E."/>
            <person name="Hanschen E.R."/>
            <person name="Kunde Y.A."/>
            <person name="Johnson M.B."/>
            <person name="Starkenburg S.R."/>
            <person name="Johnson S.L."/>
        </authorList>
    </citation>
    <scope>NUCLEOTIDE SEQUENCE [LARGE SCALE GENOMIC DNA]</scope>
</reference>
<feature type="compositionally biased region" description="Pro residues" evidence="1">
    <location>
        <begin position="131"/>
        <end position="144"/>
    </location>
</feature>
<protein>
    <submittedName>
        <fullName evidence="4">Uncharacterized protein LOC113859024 isoform X1</fullName>
    </submittedName>
</protein>
<dbReference type="Gene3D" id="1.10.287.2900">
    <property type="match status" value="1"/>
</dbReference>
<keyword evidence="3" id="KW-1185">Reference proteome</keyword>
<dbReference type="Proteomes" id="UP000694853">
    <property type="component" value="Unplaced"/>
</dbReference>
<dbReference type="InterPro" id="IPR012891">
    <property type="entry name" value="GCK_dom"/>
</dbReference>
<feature type="compositionally biased region" description="Basic and acidic residues" evidence="1">
    <location>
        <begin position="8"/>
        <end position="19"/>
    </location>
</feature>
<dbReference type="AlphaFoldDB" id="A0A8B8KUN8"/>
<proteinExistence type="predicted"/>
<dbReference type="RefSeq" id="XP_027347641.1">
    <property type="nucleotide sequence ID" value="XM_027491840.1"/>
</dbReference>
<dbReference type="GeneID" id="113859024"/>
<evidence type="ECO:0000256" key="1">
    <source>
        <dbReference type="SAM" id="MobiDB-lite"/>
    </source>
</evidence>
<sequence length="155" mass="17262">MSTPPEQVPKEKSDAKAEDIPADQAGSESPGAEAEAEEAEEEEETECGFCLFMKGGGCRDAFIDWEKCVDEADTNKEDLLEKCAQVTAALKQCMDAHSDYYEPILRAEKLAEQQAIIELEKEKQNSQPNDEQPPQPNDEQPPQPNDEQTPPQDHK</sequence>
<feature type="region of interest" description="Disordered" evidence="1">
    <location>
        <begin position="1"/>
        <end position="43"/>
    </location>
</feature>